<evidence type="ECO:0000256" key="2">
    <source>
        <dbReference type="ARBA" id="ARBA00023004"/>
    </source>
</evidence>
<dbReference type="Gene3D" id="3.30.70.20">
    <property type="match status" value="1"/>
</dbReference>
<dbReference type="GO" id="GO:0046872">
    <property type="term" value="F:metal ion binding"/>
    <property type="evidence" value="ECO:0007669"/>
    <property type="project" value="UniProtKB-KW"/>
</dbReference>
<sequence length="78" mass="8542">MPISVSDKKKTEAYIVILEERCKSCRFCIDACPRECIVIGATINSQGYHAAKFEGEGKCTGCCLCAEVCPDTAIEVYK</sequence>
<comment type="caution">
    <text evidence="5">The sequence shown here is derived from an EMBL/GenBank/DDBJ whole genome shotgun (WGS) entry which is preliminary data.</text>
</comment>
<dbReference type="Pfam" id="PF12838">
    <property type="entry name" value="Fer4_7"/>
    <property type="match status" value="1"/>
</dbReference>
<accession>A0A3A4NGU8</accession>
<dbReference type="Proteomes" id="UP000265882">
    <property type="component" value="Unassembled WGS sequence"/>
</dbReference>
<dbReference type="EMBL" id="QZKU01000084">
    <property type="protein sequence ID" value="RJP19867.1"/>
    <property type="molecule type" value="Genomic_DNA"/>
</dbReference>
<keyword evidence="1" id="KW-0479">Metal-binding</keyword>
<dbReference type="AlphaFoldDB" id="A0A3A4NGU8"/>
<organism evidence="5 6">
    <name type="scientific">Abyssobacteria bacterium (strain SURF_5)</name>
    <dbReference type="NCBI Taxonomy" id="2093360"/>
    <lineage>
        <taxon>Bacteria</taxon>
        <taxon>Pseudomonadati</taxon>
        <taxon>Candidatus Hydrogenedentota</taxon>
        <taxon>Candidatus Abyssobacteria</taxon>
    </lineage>
</organism>
<evidence type="ECO:0000313" key="6">
    <source>
        <dbReference type="Proteomes" id="UP000265882"/>
    </source>
</evidence>
<feature type="domain" description="4Fe-4S ferredoxin-type" evidence="4">
    <location>
        <begin position="13"/>
        <end position="42"/>
    </location>
</feature>
<protein>
    <submittedName>
        <fullName evidence="5">4Fe-4S dicluster domain-containing protein</fullName>
    </submittedName>
</protein>
<evidence type="ECO:0000313" key="5">
    <source>
        <dbReference type="EMBL" id="RJP19867.1"/>
    </source>
</evidence>
<reference evidence="5 6" key="1">
    <citation type="journal article" date="2017" name="ISME J.">
        <title>Energy and carbon metabolisms in a deep terrestrial subsurface fluid microbial community.</title>
        <authorList>
            <person name="Momper L."/>
            <person name="Jungbluth S.P."/>
            <person name="Lee M.D."/>
            <person name="Amend J.P."/>
        </authorList>
    </citation>
    <scope>NUCLEOTIDE SEQUENCE [LARGE SCALE GENOMIC DNA]</scope>
    <source>
        <strain evidence="5">SURF_5</strain>
    </source>
</reference>
<evidence type="ECO:0000256" key="3">
    <source>
        <dbReference type="ARBA" id="ARBA00023014"/>
    </source>
</evidence>
<dbReference type="InterPro" id="IPR017896">
    <property type="entry name" value="4Fe4S_Fe-S-bd"/>
</dbReference>
<dbReference type="PROSITE" id="PS51379">
    <property type="entry name" value="4FE4S_FER_2"/>
    <property type="match status" value="2"/>
</dbReference>
<proteinExistence type="predicted"/>
<feature type="domain" description="4Fe-4S ferredoxin-type" evidence="4">
    <location>
        <begin position="49"/>
        <end position="78"/>
    </location>
</feature>
<evidence type="ECO:0000256" key="1">
    <source>
        <dbReference type="ARBA" id="ARBA00022723"/>
    </source>
</evidence>
<dbReference type="InterPro" id="IPR017900">
    <property type="entry name" value="4Fe4S_Fe_S_CS"/>
</dbReference>
<gene>
    <name evidence="5" type="ORF">C4520_12280</name>
</gene>
<dbReference type="SUPFAM" id="SSF54862">
    <property type="entry name" value="4Fe-4S ferredoxins"/>
    <property type="match status" value="1"/>
</dbReference>
<keyword evidence="3" id="KW-0411">Iron-sulfur</keyword>
<dbReference type="PANTHER" id="PTHR43122:SF2">
    <property type="entry name" value="FERREDOXIN SUBUNIT OF PYRUVATE:FLAVODOXIN OXIDOREDUCTASE"/>
    <property type="match status" value="1"/>
</dbReference>
<evidence type="ECO:0000259" key="4">
    <source>
        <dbReference type="PROSITE" id="PS51379"/>
    </source>
</evidence>
<dbReference type="PANTHER" id="PTHR43122">
    <property type="entry name" value="FERREDOXIN SUBUNIT OF PYRUVATE:FLAVODOXIN OXIDOREDUCTASE-RELATED"/>
    <property type="match status" value="1"/>
</dbReference>
<name>A0A3A4NGU8_ABYX5</name>
<keyword evidence="2" id="KW-0408">Iron</keyword>
<dbReference type="PROSITE" id="PS00198">
    <property type="entry name" value="4FE4S_FER_1"/>
    <property type="match status" value="1"/>
</dbReference>
<dbReference type="GO" id="GO:0051536">
    <property type="term" value="F:iron-sulfur cluster binding"/>
    <property type="evidence" value="ECO:0007669"/>
    <property type="project" value="UniProtKB-KW"/>
</dbReference>